<dbReference type="Proteomes" id="UP001140978">
    <property type="component" value="Unassembled WGS sequence"/>
</dbReference>
<reference evidence="2 5" key="1">
    <citation type="submission" date="2022-02" db="EMBL/GenBank/DDBJ databases">
        <title>Emergence and expansion in Europe of a Vibrio aestuarianus clonal complex pathogenic for oysters.</title>
        <authorList>
            <person name="Mesnil A."/>
            <person name="Travers M.-A."/>
        </authorList>
    </citation>
    <scope>NUCLEOTIDE SEQUENCE</scope>
    <source>
        <strain evidence="1">19_064_11T1</strain>
        <strain evidence="2">19_064_15T1</strain>
        <strain evidence="3 5">U17</strain>
    </source>
</reference>
<evidence type="ECO:0000313" key="3">
    <source>
        <dbReference type="EMBL" id="WGK87535.1"/>
    </source>
</evidence>
<accession>A0A9X4FE28</accession>
<organism evidence="2 4">
    <name type="scientific">Vibrio aestuarianus</name>
    <dbReference type="NCBI Taxonomy" id="28171"/>
    <lineage>
        <taxon>Bacteria</taxon>
        <taxon>Pseudomonadati</taxon>
        <taxon>Pseudomonadota</taxon>
        <taxon>Gammaproteobacteria</taxon>
        <taxon>Vibrionales</taxon>
        <taxon>Vibrionaceae</taxon>
        <taxon>Vibrio</taxon>
    </lineage>
</organism>
<dbReference type="AlphaFoldDB" id="A0A9X4FE28"/>
<protein>
    <submittedName>
        <fullName evidence="2">Uncharacterized protein</fullName>
    </submittedName>
</protein>
<evidence type="ECO:0000313" key="2">
    <source>
        <dbReference type="EMBL" id="MDE1348200.1"/>
    </source>
</evidence>
<proteinExistence type="predicted"/>
<dbReference type="RefSeq" id="WP_176314028.1">
    <property type="nucleotide sequence ID" value="NZ_CALYLG010000368.1"/>
</dbReference>
<gene>
    <name evidence="1" type="ORF">L9W94_16810</name>
    <name evidence="2" type="ORF">L9X51_17610</name>
    <name evidence="3" type="ORF">PYE67_15605</name>
</gene>
<name>A0A9X4FE28_9VIBR</name>
<dbReference type="EMBL" id="CP118712">
    <property type="protein sequence ID" value="WGK87535.1"/>
    <property type="molecule type" value="Genomic_DNA"/>
</dbReference>
<sequence>MQRETTYVITSMFVVLVISFDARGELCSEQVWNQTISSQHRVDDWYNRHAESFNDLLLIYKQHIFLHKEFTQDELHALWHPSKIVFNEKLESHILATQNMQLSLTKEHLELEKGYTVVTQQEQQWRSLNEHCTQSGSKINAHSSMRYVVSNQSLKTDIETLISKIDTLKIIYKQEEMVLLNSRDQDAPLSMPMERIDH</sequence>
<dbReference type="Proteomes" id="UP001241226">
    <property type="component" value="Chromosome 2"/>
</dbReference>
<dbReference type="EMBL" id="JAKNAX010000089">
    <property type="protein sequence ID" value="MDE1348200.1"/>
    <property type="molecule type" value="Genomic_DNA"/>
</dbReference>
<dbReference type="Proteomes" id="UP001140979">
    <property type="component" value="Unassembled WGS sequence"/>
</dbReference>
<evidence type="ECO:0000313" key="5">
    <source>
        <dbReference type="Proteomes" id="UP001241226"/>
    </source>
</evidence>
<dbReference type="EMBL" id="JAKNBA010000039">
    <property type="protein sequence ID" value="MDE1243779.1"/>
    <property type="molecule type" value="Genomic_DNA"/>
</dbReference>
<evidence type="ECO:0000313" key="1">
    <source>
        <dbReference type="EMBL" id="MDE1243779.1"/>
    </source>
</evidence>
<evidence type="ECO:0000313" key="4">
    <source>
        <dbReference type="Proteomes" id="UP001140978"/>
    </source>
</evidence>